<accession>A0A645GS35</accession>
<comment type="caution">
    <text evidence="2">The sequence shown here is derived from an EMBL/GenBank/DDBJ whole genome shotgun (WGS) entry which is preliminary data.</text>
</comment>
<feature type="transmembrane region" description="Helical" evidence="1">
    <location>
        <begin position="44"/>
        <end position="62"/>
    </location>
</feature>
<reference evidence="2" key="1">
    <citation type="submission" date="2019-08" db="EMBL/GenBank/DDBJ databases">
        <authorList>
            <person name="Kucharzyk K."/>
            <person name="Murdoch R.W."/>
            <person name="Higgins S."/>
            <person name="Loffler F."/>
        </authorList>
    </citation>
    <scope>NUCLEOTIDE SEQUENCE</scope>
</reference>
<name>A0A645GS35_9ZZZZ</name>
<feature type="transmembrane region" description="Helical" evidence="1">
    <location>
        <begin position="12"/>
        <end position="32"/>
    </location>
</feature>
<gene>
    <name evidence="2" type="ORF">SDC9_174229</name>
</gene>
<protein>
    <submittedName>
        <fullName evidence="2">Uncharacterized protein</fullName>
    </submittedName>
</protein>
<proteinExistence type="predicted"/>
<dbReference type="AlphaFoldDB" id="A0A645GS35"/>
<keyword evidence="1" id="KW-1133">Transmembrane helix</keyword>
<organism evidence="2">
    <name type="scientific">bioreactor metagenome</name>
    <dbReference type="NCBI Taxonomy" id="1076179"/>
    <lineage>
        <taxon>unclassified sequences</taxon>
        <taxon>metagenomes</taxon>
        <taxon>ecological metagenomes</taxon>
    </lineage>
</organism>
<evidence type="ECO:0000313" key="2">
    <source>
        <dbReference type="EMBL" id="MPN26804.1"/>
    </source>
</evidence>
<sequence>MYCDGVPVIPGPLGYPVGNFEMVIFSTLLSTFEKLIFADQLKSFVSMITPFSAISIPLFIMFKSLFVQTIADGVGIIAAVYI</sequence>
<keyword evidence="1" id="KW-0472">Membrane</keyword>
<keyword evidence="1" id="KW-0812">Transmembrane</keyword>
<evidence type="ECO:0000256" key="1">
    <source>
        <dbReference type="SAM" id="Phobius"/>
    </source>
</evidence>
<dbReference type="EMBL" id="VSSQ01076463">
    <property type="protein sequence ID" value="MPN26804.1"/>
    <property type="molecule type" value="Genomic_DNA"/>
</dbReference>